<gene>
    <name evidence="2" type="ORF">GHO39_12920</name>
    <name evidence="1" type="ORF">GHO40_23650</name>
</gene>
<dbReference type="Proteomes" id="UP000489190">
    <property type="component" value="Unassembled WGS sequence"/>
</dbReference>
<proteinExistence type="predicted"/>
<evidence type="ECO:0000313" key="2">
    <source>
        <dbReference type="EMBL" id="MQT90025.1"/>
    </source>
</evidence>
<dbReference type="EMBL" id="WIWI01000030">
    <property type="protein sequence ID" value="MQT90025.1"/>
    <property type="molecule type" value="Genomic_DNA"/>
</dbReference>
<accession>A0A6A7YJ05</accession>
<evidence type="ECO:0000313" key="4">
    <source>
        <dbReference type="Proteomes" id="UP000489190"/>
    </source>
</evidence>
<dbReference type="RefSeq" id="WP_153328666.1">
    <property type="nucleotide sequence ID" value="NZ_WIWI01000030.1"/>
</dbReference>
<comment type="caution">
    <text evidence="2">The sequence shown here is derived from an EMBL/GenBank/DDBJ whole genome shotgun (WGS) entry which is preliminary data.</text>
</comment>
<reference evidence="3 4" key="1">
    <citation type="submission" date="2019-10" db="EMBL/GenBank/DDBJ databases">
        <title>Evaluation of single-gene subtyping targets for Pseudomonas.</title>
        <authorList>
            <person name="Reichler S.J."/>
            <person name="Orsi R.H."/>
            <person name="Wiedmann M."/>
            <person name="Martin N.H."/>
            <person name="Murphy S.I."/>
        </authorList>
    </citation>
    <scope>NUCLEOTIDE SEQUENCE [LARGE SCALE GENOMIC DNA]</scope>
    <source>
        <strain evidence="2 4">FSL R10-3254</strain>
        <strain evidence="1 3">FSL R10-3257</strain>
    </source>
</reference>
<sequence length="100" mass="10793">MKHFGESSLLDGCQRINGCQNCAAERQALYDRGVKGIGVSLARWLGFAMLLANACFSTLKVDAWRNGKQLAEGRKGFADYKSDTANAATKASEATCSLEQ</sequence>
<dbReference type="EMBL" id="WIWJ01000064">
    <property type="protein sequence ID" value="MQT49696.1"/>
    <property type="molecule type" value="Genomic_DNA"/>
</dbReference>
<protein>
    <submittedName>
        <fullName evidence="2">Uncharacterized protein</fullName>
    </submittedName>
</protein>
<dbReference type="Proteomes" id="UP000441404">
    <property type="component" value="Unassembled WGS sequence"/>
</dbReference>
<dbReference type="AlphaFoldDB" id="A0A6A7YJ05"/>
<organism evidence="2 4">
    <name type="scientific">Pseudomonas helleri</name>
    <dbReference type="NCBI Taxonomy" id="1608996"/>
    <lineage>
        <taxon>Bacteria</taxon>
        <taxon>Pseudomonadati</taxon>
        <taxon>Pseudomonadota</taxon>
        <taxon>Gammaproteobacteria</taxon>
        <taxon>Pseudomonadales</taxon>
        <taxon>Pseudomonadaceae</taxon>
        <taxon>Pseudomonas</taxon>
    </lineage>
</organism>
<evidence type="ECO:0000313" key="1">
    <source>
        <dbReference type="EMBL" id="MQT49696.1"/>
    </source>
</evidence>
<evidence type="ECO:0000313" key="3">
    <source>
        <dbReference type="Proteomes" id="UP000441404"/>
    </source>
</evidence>
<name>A0A6A7YJ05_9PSED</name>